<name>A0ACB9FAR7_CICIN</name>
<keyword evidence="2" id="KW-1185">Reference proteome</keyword>
<protein>
    <submittedName>
        <fullName evidence="1">Uncharacterized protein</fullName>
    </submittedName>
</protein>
<reference evidence="2" key="1">
    <citation type="journal article" date="2022" name="Mol. Ecol. Resour.">
        <title>The genomes of chicory, endive, great burdock and yacon provide insights into Asteraceae palaeo-polyploidization history and plant inulin production.</title>
        <authorList>
            <person name="Fan W."/>
            <person name="Wang S."/>
            <person name="Wang H."/>
            <person name="Wang A."/>
            <person name="Jiang F."/>
            <person name="Liu H."/>
            <person name="Zhao H."/>
            <person name="Xu D."/>
            <person name="Zhang Y."/>
        </authorList>
    </citation>
    <scope>NUCLEOTIDE SEQUENCE [LARGE SCALE GENOMIC DNA]</scope>
    <source>
        <strain evidence="2">cv. Punajuju</strain>
    </source>
</reference>
<comment type="caution">
    <text evidence="1">The sequence shown here is derived from an EMBL/GenBank/DDBJ whole genome shotgun (WGS) entry which is preliminary data.</text>
</comment>
<dbReference type="Proteomes" id="UP001055811">
    <property type="component" value="Linkage Group LG03"/>
</dbReference>
<organism evidence="1 2">
    <name type="scientific">Cichorium intybus</name>
    <name type="common">Chicory</name>
    <dbReference type="NCBI Taxonomy" id="13427"/>
    <lineage>
        <taxon>Eukaryota</taxon>
        <taxon>Viridiplantae</taxon>
        <taxon>Streptophyta</taxon>
        <taxon>Embryophyta</taxon>
        <taxon>Tracheophyta</taxon>
        <taxon>Spermatophyta</taxon>
        <taxon>Magnoliopsida</taxon>
        <taxon>eudicotyledons</taxon>
        <taxon>Gunneridae</taxon>
        <taxon>Pentapetalae</taxon>
        <taxon>asterids</taxon>
        <taxon>campanulids</taxon>
        <taxon>Asterales</taxon>
        <taxon>Asteraceae</taxon>
        <taxon>Cichorioideae</taxon>
        <taxon>Cichorieae</taxon>
        <taxon>Cichoriinae</taxon>
        <taxon>Cichorium</taxon>
    </lineage>
</organism>
<reference evidence="1 2" key="2">
    <citation type="journal article" date="2022" name="Mol. Ecol. Resour.">
        <title>The genomes of chicory, endive, great burdock and yacon provide insights into Asteraceae paleo-polyploidization history and plant inulin production.</title>
        <authorList>
            <person name="Fan W."/>
            <person name="Wang S."/>
            <person name="Wang H."/>
            <person name="Wang A."/>
            <person name="Jiang F."/>
            <person name="Liu H."/>
            <person name="Zhao H."/>
            <person name="Xu D."/>
            <person name="Zhang Y."/>
        </authorList>
    </citation>
    <scope>NUCLEOTIDE SEQUENCE [LARGE SCALE GENOMIC DNA]</scope>
    <source>
        <strain evidence="2">cv. Punajuju</strain>
        <tissue evidence="1">Leaves</tissue>
    </source>
</reference>
<evidence type="ECO:0000313" key="1">
    <source>
        <dbReference type="EMBL" id="KAI3768214.1"/>
    </source>
</evidence>
<evidence type="ECO:0000313" key="2">
    <source>
        <dbReference type="Proteomes" id="UP001055811"/>
    </source>
</evidence>
<proteinExistence type="predicted"/>
<gene>
    <name evidence="1" type="ORF">L2E82_18710</name>
</gene>
<accession>A0ACB9FAR7</accession>
<dbReference type="EMBL" id="CM042011">
    <property type="protein sequence ID" value="KAI3768214.1"/>
    <property type="molecule type" value="Genomic_DNA"/>
</dbReference>
<sequence>MAALKIDPLRHQTSPPSTAGRQKTLAANRRLIAIIFVQSLAALSASFLAYSSCLPESRTTRIKVDFIPLDLPSSSLAISLPLVPEVSFPLAEDNEYAHS</sequence>